<reference evidence="1" key="1">
    <citation type="submission" date="2023-10" db="EMBL/GenBank/DDBJ databases">
        <authorList>
            <person name="Chen Y."/>
            <person name="Shah S."/>
            <person name="Dougan E. K."/>
            <person name="Thang M."/>
            <person name="Chan C."/>
        </authorList>
    </citation>
    <scope>NUCLEOTIDE SEQUENCE [LARGE SCALE GENOMIC DNA]</scope>
</reference>
<accession>A0ABN9Y8C7</accession>
<dbReference type="Proteomes" id="UP001189429">
    <property type="component" value="Unassembled WGS sequence"/>
</dbReference>
<sequence>DFEVAERDAISRNLGILSGSKGMDVIATYSAMVTSFRHDAWHELVGLPTGK</sequence>
<feature type="non-terminal residue" evidence="1">
    <location>
        <position position="51"/>
    </location>
</feature>
<feature type="non-terminal residue" evidence="1">
    <location>
        <position position="1"/>
    </location>
</feature>
<gene>
    <name evidence="1" type="ORF">PCOR1329_LOCUS83473</name>
</gene>
<dbReference type="EMBL" id="CAUYUJ010022097">
    <property type="protein sequence ID" value="CAK0908911.1"/>
    <property type="molecule type" value="Genomic_DNA"/>
</dbReference>
<protein>
    <submittedName>
        <fullName evidence="1">Uncharacterized protein</fullName>
    </submittedName>
</protein>
<comment type="caution">
    <text evidence="1">The sequence shown here is derived from an EMBL/GenBank/DDBJ whole genome shotgun (WGS) entry which is preliminary data.</text>
</comment>
<organism evidence="1 2">
    <name type="scientific">Prorocentrum cordatum</name>
    <dbReference type="NCBI Taxonomy" id="2364126"/>
    <lineage>
        <taxon>Eukaryota</taxon>
        <taxon>Sar</taxon>
        <taxon>Alveolata</taxon>
        <taxon>Dinophyceae</taxon>
        <taxon>Prorocentrales</taxon>
        <taxon>Prorocentraceae</taxon>
        <taxon>Prorocentrum</taxon>
    </lineage>
</organism>
<keyword evidence="2" id="KW-1185">Reference proteome</keyword>
<evidence type="ECO:0000313" key="1">
    <source>
        <dbReference type="EMBL" id="CAK0908911.1"/>
    </source>
</evidence>
<proteinExistence type="predicted"/>
<evidence type="ECO:0000313" key="2">
    <source>
        <dbReference type="Proteomes" id="UP001189429"/>
    </source>
</evidence>
<name>A0ABN9Y8C7_9DINO</name>